<name>A0AAW2DMA9_9ROSI</name>
<dbReference type="InterPro" id="IPR044974">
    <property type="entry name" value="Disease_R_plants"/>
</dbReference>
<dbReference type="Pfam" id="PF23598">
    <property type="entry name" value="LRR_14"/>
    <property type="match status" value="1"/>
</dbReference>
<evidence type="ECO:0000259" key="7">
    <source>
        <dbReference type="Pfam" id="PF23598"/>
    </source>
</evidence>
<feature type="coiled-coil region" evidence="3">
    <location>
        <begin position="35"/>
        <end position="62"/>
    </location>
</feature>
<dbReference type="Gene3D" id="1.10.10.10">
    <property type="entry name" value="Winged helix-like DNA-binding domain superfamily/Winged helix DNA-binding domain"/>
    <property type="match status" value="1"/>
</dbReference>
<dbReference type="EMBL" id="JAZDWU010000002">
    <property type="protein sequence ID" value="KAL0009831.1"/>
    <property type="molecule type" value="Genomic_DNA"/>
</dbReference>
<reference evidence="8 9" key="1">
    <citation type="submission" date="2024-01" db="EMBL/GenBank/DDBJ databases">
        <title>A telomere-to-telomere, gap-free genome of sweet tea (Lithocarpus litseifolius).</title>
        <authorList>
            <person name="Zhou J."/>
        </authorList>
    </citation>
    <scope>NUCLEOTIDE SEQUENCE [LARGE SCALE GENOMIC DNA]</scope>
    <source>
        <strain evidence="8">Zhou-2022a</strain>
        <tissue evidence="8">Leaf</tissue>
    </source>
</reference>
<dbReference type="PRINTS" id="PR00364">
    <property type="entry name" value="DISEASERSIST"/>
</dbReference>
<evidence type="ECO:0000256" key="3">
    <source>
        <dbReference type="SAM" id="Coils"/>
    </source>
</evidence>
<dbReference type="InterPro" id="IPR027417">
    <property type="entry name" value="P-loop_NTPase"/>
</dbReference>
<dbReference type="Gene3D" id="3.40.50.300">
    <property type="entry name" value="P-loop containing nucleotide triphosphate hydrolases"/>
    <property type="match status" value="1"/>
</dbReference>
<evidence type="ECO:0000256" key="2">
    <source>
        <dbReference type="ARBA" id="ARBA00022821"/>
    </source>
</evidence>
<keyword evidence="9" id="KW-1185">Reference proteome</keyword>
<dbReference type="Pfam" id="PF23559">
    <property type="entry name" value="WHD_DRP"/>
    <property type="match status" value="1"/>
</dbReference>
<keyword evidence="4" id="KW-0472">Membrane</keyword>
<keyword evidence="4" id="KW-0812">Transmembrane</keyword>
<evidence type="ECO:0000259" key="5">
    <source>
        <dbReference type="Pfam" id="PF00931"/>
    </source>
</evidence>
<feature type="domain" description="Disease resistance R13L4/SHOC-2-like LRR" evidence="7">
    <location>
        <begin position="857"/>
        <end position="1178"/>
    </location>
</feature>
<dbReference type="InterPro" id="IPR042197">
    <property type="entry name" value="Apaf_helical"/>
</dbReference>
<dbReference type="InterPro" id="IPR036388">
    <property type="entry name" value="WH-like_DNA-bd_sf"/>
</dbReference>
<comment type="caution">
    <text evidence="8">The sequence shown here is derived from an EMBL/GenBank/DDBJ whole genome shotgun (WGS) entry which is preliminary data.</text>
</comment>
<dbReference type="Gene3D" id="1.10.8.430">
    <property type="entry name" value="Helical domain of apoptotic protease-activating factors"/>
    <property type="match status" value="1"/>
</dbReference>
<evidence type="ECO:0000313" key="9">
    <source>
        <dbReference type="Proteomes" id="UP001459277"/>
    </source>
</evidence>
<evidence type="ECO:0000259" key="6">
    <source>
        <dbReference type="Pfam" id="PF23559"/>
    </source>
</evidence>
<dbReference type="GO" id="GO:0043531">
    <property type="term" value="F:ADP binding"/>
    <property type="evidence" value="ECO:0007669"/>
    <property type="project" value="InterPro"/>
</dbReference>
<organism evidence="8 9">
    <name type="scientific">Lithocarpus litseifolius</name>
    <dbReference type="NCBI Taxonomy" id="425828"/>
    <lineage>
        <taxon>Eukaryota</taxon>
        <taxon>Viridiplantae</taxon>
        <taxon>Streptophyta</taxon>
        <taxon>Embryophyta</taxon>
        <taxon>Tracheophyta</taxon>
        <taxon>Spermatophyta</taxon>
        <taxon>Magnoliopsida</taxon>
        <taxon>eudicotyledons</taxon>
        <taxon>Gunneridae</taxon>
        <taxon>Pentapetalae</taxon>
        <taxon>rosids</taxon>
        <taxon>fabids</taxon>
        <taxon>Fagales</taxon>
        <taxon>Fagaceae</taxon>
        <taxon>Lithocarpus</taxon>
    </lineage>
</organism>
<dbReference type="Proteomes" id="UP001459277">
    <property type="component" value="Unassembled WGS sequence"/>
</dbReference>
<sequence length="1218" mass="140315">METSPVISIISNAYVLDLFIFLIIIGCGYIVIIFLRWVENRYRRLRKNIKLLEAIIKDVEEVLESGRKIDEKPNQLRDSQLKPGTIVQLSDADRDWVDETKAVVHKVQGYEESYRTLTETRESQKSIYSVVRNFMRTCAHQAELGSCSAEINDQIRKTRPGICKSLERSRSIIRSLQDRPIEEDNSSLYLPGPKPGVSIARKLKFLMAKNPNLVTDKQKEIDYSIKLPQQLLHAFLQDLAGIPKESETAKAWVDEAVDIISDLHNAIDSIQKTADRMRWFLYIGNWWARRQLKKSFSNMKKRLWDLFYKKVLFDFTFIRRVTPKPVHRSPKQKTQATTDDKEILNLLDKFRKQINQEQLMVVSQLEELPDYFDDVNQLLIDAKADQEGMSNSIKEWNNQMKIIVKDAMSCVSLSASQRRNRSSQKKTDLWRNFSAENDLLVEALRLLSISIRVCRIELREDTISVVGLEDDVHEMVSRLTTETEPFSTLPIVGMEGIGKTTLAKVVYNHKAIQKHFPFRYWVALPDTVDCNKDVLLKRIGKNVLPNHRTGKEKECSFKEVNDFLKPKRYLLVLDKVSNKEIWDTLKEAFQDCENGSRILLITRDNSVASHAGRSSTPYPLQLRTNDESWDLFTQMVRFQPEPSQPDQVFSKWKKLANEVVKRCGGLPLTILSYGYLLSGKIVTIKDLTRVLDHVSPYQTPWLENFERRVKDLFLDPRLPKCYSYFAQFPRDSEIASRRLIALWVAEGLVQQKDDKQEPLESVAIAKKFLQELIRRNLVQVGERKQNGKVKTCIFPDTLRELWLREKKISDFDVYVIDSTNSRMQAYKNPRSILCFDTQEGTGEDVGNTLRNGIASGHFLQLKVLDLEQVCRPQLPDNIGKLIQLTYLGLRWTYLENIPSSIGNLVNLETLDVNHTYIRTLPSTIGKLQKLQNLYMSEICRGKIGQGRNEKFPPNLQILRGAFVDKESFGSGGYMLTPHKDSPMATKHFLSGLKNLRRLELAFQLDLSQQKQLTDSFAVELKGLRTLMLKSIDEMGRPQDLHVNHLSGLVNLSSIYLFGKLKNPSIIINVTGLPQSLTELTLSASGISDDPMPELEKLSKLKSLYFYSGSYTGKTMVCSMGGFTRLEVLKFWMLHELEEWIVEEQAMRRLKKLEIRSCKNLKVSTGLKHLKTIRELKVKDMPVEFTKVESYDEVSKSNGQDYKTDLEVHDKDSMVDHAF</sequence>
<dbReference type="InterPro" id="IPR002182">
    <property type="entry name" value="NB-ARC"/>
</dbReference>
<dbReference type="InterPro" id="IPR058922">
    <property type="entry name" value="WHD_DRP"/>
</dbReference>
<keyword evidence="1" id="KW-0677">Repeat</keyword>
<dbReference type="GO" id="GO:0098542">
    <property type="term" value="P:defense response to other organism"/>
    <property type="evidence" value="ECO:0007669"/>
    <property type="project" value="TreeGrafter"/>
</dbReference>
<evidence type="ECO:0000256" key="4">
    <source>
        <dbReference type="SAM" id="Phobius"/>
    </source>
</evidence>
<dbReference type="AlphaFoldDB" id="A0AAW2DMA9"/>
<dbReference type="InterPro" id="IPR032675">
    <property type="entry name" value="LRR_dom_sf"/>
</dbReference>
<evidence type="ECO:0000256" key="1">
    <source>
        <dbReference type="ARBA" id="ARBA00022737"/>
    </source>
</evidence>
<evidence type="ECO:0000313" key="8">
    <source>
        <dbReference type="EMBL" id="KAL0009831.1"/>
    </source>
</evidence>
<dbReference type="SUPFAM" id="SSF52058">
    <property type="entry name" value="L domain-like"/>
    <property type="match status" value="1"/>
</dbReference>
<gene>
    <name evidence="8" type="ORF">SO802_004939</name>
</gene>
<keyword evidence="3" id="KW-0175">Coiled coil</keyword>
<feature type="domain" description="Disease resistance protein winged helix" evidence="6">
    <location>
        <begin position="728"/>
        <end position="801"/>
    </location>
</feature>
<dbReference type="SUPFAM" id="SSF52540">
    <property type="entry name" value="P-loop containing nucleoside triphosphate hydrolases"/>
    <property type="match status" value="1"/>
</dbReference>
<feature type="transmembrane region" description="Helical" evidence="4">
    <location>
        <begin position="18"/>
        <end position="38"/>
    </location>
</feature>
<dbReference type="Gene3D" id="3.80.10.10">
    <property type="entry name" value="Ribonuclease Inhibitor"/>
    <property type="match status" value="1"/>
</dbReference>
<protein>
    <recommendedName>
        <fullName evidence="10">NB-ARC domain-containing protein</fullName>
    </recommendedName>
</protein>
<accession>A0AAW2DMA9</accession>
<keyword evidence="2" id="KW-0611">Plant defense</keyword>
<proteinExistence type="predicted"/>
<dbReference type="InterPro" id="IPR055414">
    <property type="entry name" value="LRR_R13L4/SHOC2-like"/>
</dbReference>
<dbReference type="PANTHER" id="PTHR23155">
    <property type="entry name" value="DISEASE RESISTANCE PROTEIN RP"/>
    <property type="match status" value="1"/>
</dbReference>
<dbReference type="Pfam" id="PF00931">
    <property type="entry name" value="NB-ARC"/>
    <property type="match status" value="1"/>
</dbReference>
<dbReference type="PANTHER" id="PTHR23155:SF955">
    <property type="entry name" value="AAA+ ATPASE DOMAIN-CONTAINING PROTEIN"/>
    <property type="match status" value="1"/>
</dbReference>
<keyword evidence="4" id="KW-1133">Transmembrane helix</keyword>
<evidence type="ECO:0008006" key="10">
    <source>
        <dbReference type="Google" id="ProtNLM"/>
    </source>
</evidence>
<feature type="domain" description="NB-ARC" evidence="5">
    <location>
        <begin position="469"/>
        <end position="636"/>
    </location>
</feature>